<dbReference type="EC" id="3.2.1.26" evidence="2"/>
<dbReference type="AlphaFoldDB" id="A0A3E3K4C1"/>
<evidence type="ECO:0000256" key="4">
    <source>
        <dbReference type="ARBA" id="ARBA00023295"/>
    </source>
</evidence>
<dbReference type="PROSITE" id="PS00609">
    <property type="entry name" value="GLYCOSYL_HYDROL_F32"/>
    <property type="match status" value="1"/>
</dbReference>
<dbReference type="PANTHER" id="PTHR43101">
    <property type="entry name" value="BETA-FRUCTOSIDASE"/>
    <property type="match status" value="1"/>
</dbReference>
<evidence type="ECO:0000259" key="6">
    <source>
        <dbReference type="Pfam" id="PF00251"/>
    </source>
</evidence>
<dbReference type="SMART" id="SM00640">
    <property type="entry name" value="Glyco_32"/>
    <property type="match status" value="1"/>
</dbReference>
<dbReference type="InterPro" id="IPR013189">
    <property type="entry name" value="Glyco_hydro_32_C"/>
</dbReference>
<name>A0A3E3K4C1_9FIRM</name>
<keyword evidence="9" id="KW-1185">Reference proteome</keyword>
<dbReference type="OrthoDB" id="9759709at2"/>
<evidence type="ECO:0000313" key="9">
    <source>
        <dbReference type="Proteomes" id="UP000261080"/>
    </source>
</evidence>
<accession>A0A3E3K4C1</accession>
<evidence type="ECO:0000256" key="1">
    <source>
        <dbReference type="ARBA" id="ARBA00009902"/>
    </source>
</evidence>
<dbReference type="InterPro" id="IPR051214">
    <property type="entry name" value="GH32_Enzymes"/>
</dbReference>
<dbReference type="Pfam" id="PF00251">
    <property type="entry name" value="Glyco_hydro_32N"/>
    <property type="match status" value="1"/>
</dbReference>
<dbReference type="Gene3D" id="2.60.120.560">
    <property type="entry name" value="Exo-inulinase, domain 1"/>
    <property type="match status" value="1"/>
</dbReference>
<dbReference type="Proteomes" id="UP000261080">
    <property type="component" value="Unassembled WGS sequence"/>
</dbReference>
<dbReference type="InterPro" id="IPR018053">
    <property type="entry name" value="Glyco_hydro_32_AS"/>
</dbReference>
<dbReference type="GO" id="GO:0004564">
    <property type="term" value="F:beta-fructofuranosidase activity"/>
    <property type="evidence" value="ECO:0007669"/>
    <property type="project" value="UniProtKB-EC"/>
</dbReference>
<protein>
    <recommendedName>
        <fullName evidence="2">beta-fructofuranosidase</fullName>
        <ecNumber evidence="2">3.2.1.26</ecNumber>
    </recommendedName>
</protein>
<keyword evidence="3 5" id="KW-0378">Hydrolase</keyword>
<dbReference type="GO" id="GO:0005975">
    <property type="term" value="P:carbohydrate metabolic process"/>
    <property type="evidence" value="ECO:0007669"/>
    <property type="project" value="InterPro"/>
</dbReference>
<evidence type="ECO:0000259" key="7">
    <source>
        <dbReference type="Pfam" id="PF08244"/>
    </source>
</evidence>
<comment type="caution">
    <text evidence="8">The sequence shown here is derived from an EMBL/GenBank/DDBJ whole genome shotgun (WGS) entry which is preliminary data.</text>
</comment>
<dbReference type="InterPro" id="IPR013320">
    <property type="entry name" value="ConA-like_dom_sf"/>
</dbReference>
<dbReference type="InterPro" id="IPR023296">
    <property type="entry name" value="Glyco_hydro_beta-prop_sf"/>
</dbReference>
<dbReference type="InterPro" id="IPR013148">
    <property type="entry name" value="Glyco_hydro_32_N"/>
</dbReference>
<proteinExistence type="inferred from homology"/>
<dbReference type="Pfam" id="PF08244">
    <property type="entry name" value="Glyco_hydro_32C"/>
    <property type="match status" value="1"/>
</dbReference>
<dbReference type="SUPFAM" id="SSF49899">
    <property type="entry name" value="Concanavalin A-like lectins/glucanases"/>
    <property type="match status" value="1"/>
</dbReference>
<evidence type="ECO:0000256" key="3">
    <source>
        <dbReference type="ARBA" id="ARBA00022801"/>
    </source>
</evidence>
<evidence type="ECO:0000313" key="8">
    <source>
        <dbReference type="EMBL" id="RGE88784.1"/>
    </source>
</evidence>
<gene>
    <name evidence="8" type="ORF">DW016_04495</name>
</gene>
<evidence type="ECO:0000256" key="5">
    <source>
        <dbReference type="RuleBase" id="RU362110"/>
    </source>
</evidence>
<keyword evidence="4 5" id="KW-0326">Glycosidase</keyword>
<feature type="domain" description="Glycosyl hydrolase family 32 N-terminal" evidence="6">
    <location>
        <begin position="118"/>
        <end position="416"/>
    </location>
</feature>
<dbReference type="PANTHER" id="PTHR43101:SF1">
    <property type="entry name" value="BETA-FRUCTOSIDASE"/>
    <property type="match status" value="1"/>
</dbReference>
<organism evidence="8 9">
    <name type="scientific">Sellimonas intestinalis</name>
    <dbReference type="NCBI Taxonomy" id="1653434"/>
    <lineage>
        <taxon>Bacteria</taxon>
        <taxon>Bacillati</taxon>
        <taxon>Bacillota</taxon>
        <taxon>Clostridia</taxon>
        <taxon>Lachnospirales</taxon>
        <taxon>Lachnospiraceae</taxon>
        <taxon>Sellimonas</taxon>
    </lineage>
</organism>
<evidence type="ECO:0000256" key="2">
    <source>
        <dbReference type="ARBA" id="ARBA00012758"/>
    </source>
</evidence>
<dbReference type="InterPro" id="IPR001362">
    <property type="entry name" value="Glyco_hydro_32"/>
</dbReference>
<reference evidence="8 9" key="1">
    <citation type="submission" date="2018-08" db="EMBL/GenBank/DDBJ databases">
        <title>A genome reference for cultivated species of the human gut microbiota.</title>
        <authorList>
            <person name="Zou Y."/>
            <person name="Xue W."/>
            <person name="Luo G."/>
        </authorList>
    </citation>
    <scope>NUCLEOTIDE SEQUENCE [LARGE SCALE GENOMIC DNA]</scope>
    <source>
        <strain evidence="8 9">AF37-2AT</strain>
    </source>
</reference>
<dbReference type="EMBL" id="QVLX01000002">
    <property type="protein sequence ID" value="RGE88784.1"/>
    <property type="molecule type" value="Genomic_DNA"/>
</dbReference>
<dbReference type="SUPFAM" id="SSF75005">
    <property type="entry name" value="Arabinanase/levansucrase/invertase"/>
    <property type="match status" value="1"/>
</dbReference>
<feature type="domain" description="Glycosyl hydrolase family 32 C-terminal" evidence="7">
    <location>
        <begin position="500"/>
        <end position="550"/>
    </location>
</feature>
<sequence length="560" mass="65726">MTNTPEYRRKNMRFNTQKYRQLELFIKTEPGETGRLYMVSGSARKMFQISQYRKWLKITVNPGTTYEVSAENCEISYAYLSGCEQMLERGICMIQDGRFYDRSQWGEWYDTPIRNQYHLSPPKGWMNDPNGFCVYHGYYHLFYQFHPFSEEWDNMYWGHAVSQDLIHWVHLPVCMEPQQEILNYPELVGGAFSGTALVDEEQKLRLFFTRHIGKRRDRTAFREYQVMTESRDGLNWERESRIIEGPEGRDFRDPKVFYENGEYKMLIGIRGEEHPAISLYKSYNLAQWTYCGEIFEEQKEEENIPLECPDLFRLDNQWVLTAGYCGHVDGHGRKNSIYYHIGEWYQDQFHEEARGLYDFGADFYAVQTIDTETGRVAVGWISDVAKEHVKSPNGACGSMSIPRVLHIKDGKLYQNPVQGIYRLIRYPVYEGCGEDVEVTGIEGNTYYVKLEMEKPSDFRMTLYKWKDRKLYLEQKDGQCRFRTVGEGAKNILYPAEISDVTTVEVFVDRNVCEVFLNDGQAAGAKKFYQQSETGNFEFHVQEKGTVKSLVVEKMEGIWKQ</sequence>
<comment type="similarity">
    <text evidence="1 5">Belongs to the glycosyl hydrolase 32 family.</text>
</comment>
<dbReference type="Gene3D" id="2.115.10.20">
    <property type="entry name" value="Glycosyl hydrolase domain, family 43"/>
    <property type="match status" value="1"/>
</dbReference>